<dbReference type="PANTHER" id="PTHR43022:SF1">
    <property type="entry name" value="PROTEIN SMF"/>
    <property type="match status" value="1"/>
</dbReference>
<feature type="domain" description="Smf/DprA SLOG" evidence="3">
    <location>
        <begin position="126"/>
        <end position="334"/>
    </location>
</feature>
<gene>
    <name evidence="5" type="ORF">SAMN02745220_01373</name>
</gene>
<organism evidence="5 6">
    <name type="scientific">Desulfopila aestuarii DSM 18488</name>
    <dbReference type="NCBI Taxonomy" id="1121416"/>
    <lineage>
        <taxon>Bacteria</taxon>
        <taxon>Pseudomonadati</taxon>
        <taxon>Thermodesulfobacteriota</taxon>
        <taxon>Desulfobulbia</taxon>
        <taxon>Desulfobulbales</taxon>
        <taxon>Desulfocapsaceae</taxon>
        <taxon>Desulfopila</taxon>
    </lineage>
</organism>
<feature type="domain" description="DprA winged helix" evidence="4">
    <location>
        <begin position="348"/>
        <end position="406"/>
    </location>
</feature>
<proteinExistence type="inferred from homology"/>
<dbReference type="Gene3D" id="1.10.10.10">
    <property type="entry name" value="Winged helix-like DNA-binding domain superfamily/Winged helix DNA-binding domain"/>
    <property type="match status" value="1"/>
</dbReference>
<accession>A0A1M7Y2T3</accession>
<dbReference type="Proteomes" id="UP000184603">
    <property type="component" value="Unassembled WGS sequence"/>
</dbReference>
<sequence length="413" mass="44152">MAPGLRNTFSQDRITPRRPPVFQTPSGTGLFLRACAIRFSRSNMSENAATNDWLCLSLIPGLGPAGAARLLDRFGSPAKVLGAGAKELAATDGIRSSQLTGFARLPELRELAARQIAGMQKLGGEIVSLVDPRYPDRLREIPDPPLVLYALGDVALMGSHCVAMVGSRSATTYGRRAAWLLAENLTTYGVTVVSGMALGIDSEAHYGALKSEGRTIAVLGSGLDVIYPSQNRTLYDQLRAKGLLLSEYPLGTKPDGFRFPARNRIIAGLSQGVVVVEAARKSGSLITAQMALDFGREIFAVPGQIDSLKSEGAHWLLREGAKLVASGSDIVEELQWGIAANGCSGQQPKGDPYSGLEPDGVALLEQLDAYPLSRDEVCERTGLTPARLSELLLFLELEGHIEMVAGDQVRRLA</sequence>
<dbReference type="Pfam" id="PF17782">
    <property type="entry name" value="WHD_DprA"/>
    <property type="match status" value="1"/>
</dbReference>
<dbReference type="EMBL" id="FRFE01000005">
    <property type="protein sequence ID" value="SHO46222.1"/>
    <property type="molecule type" value="Genomic_DNA"/>
</dbReference>
<dbReference type="InterPro" id="IPR041614">
    <property type="entry name" value="DprA_WH"/>
</dbReference>
<evidence type="ECO:0000259" key="4">
    <source>
        <dbReference type="Pfam" id="PF17782"/>
    </source>
</evidence>
<evidence type="ECO:0000256" key="1">
    <source>
        <dbReference type="ARBA" id="ARBA00006525"/>
    </source>
</evidence>
<evidence type="ECO:0000313" key="5">
    <source>
        <dbReference type="EMBL" id="SHO46222.1"/>
    </source>
</evidence>
<dbReference type="Gene3D" id="3.40.50.450">
    <property type="match status" value="1"/>
</dbReference>
<reference evidence="5 6" key="1">
    <citation type="submission" date="2016-12" db="EMBL/GenBank/DDBJ databases">
        <authorList>
            <person name="Song W.-J."/>
            <person name="Kurnit D.M."/>
        </authorList>
    </citation>
    <scope>NUCLEOTIDE SEQUENCE [LARGE SCALE GENOMIC DNA]</scope>
    <source>
        <strain evidence="5 6">DSM 18488</strain>
    </source>
</reference>
<dbReference type="Pfam" id="PF02481">
    <property type="entry name" value="DNA_processg_A"/>
    <property type="match status" value="1"/>
</dbReference>
<keyword evidence="6" id="KW-1185">Reference proteome</keyword>
<dbReference type="SUPFAM" id="SSF102405">
    <property type="entry name" value="MCP/YpsA-like"/>
    <property type="match status" value="1"/>
</dbReference>
<evidence type="ECO:0000313" key="6">
    <source>
        <dbReference type="Proteomes" id="UP000184603"/>
    </source>
</evidence>
<dbReference type="NCBIfam" id="TIGR00732">
    <property type="entry name" value="dprA"/>
    <property type="match status" value="1"/>
</dbReference>
<protein>
    <submittedName>
        <fullName evidence="5">DNA protecting protein DprA</fullName>
    </submittedName>
</protein>
<dbReference type="GO" id="GO:0009294">
    <property type="term" value="P:DNA-mediated transformation"/>
    <property type="evidence" value="ECO:0007669"/>
    <property type="project" value="InterPro"/>
</dbReference>
<dbReference type="PANTHER" id="PTHR43022">
    <property type="entry name" value="PROTEIN SMF"/>
    <property type="match status" value="1"/>
</dbReference>
<dbReference type="InterPro" id="IPR003488">
    <property type="entry name" value="DprA"/>
</dbReference>
<evidence type="ECO:0000256" key="2">
    <source>
        <dbReference type="SAM" id="MobiDB-lite"/>
    </source>
</evidence>
<dbReference type="InterPro" id="IPR036388">
    <property type="entry name" value="WH-like_DNA-bd_sf"/>
</dbReference>
<feature type="region of interest" description="Disordered" evidence="2">
    <location>
        <begin position="1"/>
        <end position="21"/>
    </location>
</feature>
<dbReference type="SUPFAM" id="SSF47781">
    <property type="entry name" value="RuvA domain 2-like"/>
    <property type="match status" value="1"/>
</dbReference>
<comment type="similarity">
    <text evidence="1">Belongs to the DprA/Smf family.</text>
</comment>
<name>A0A1M7Y2T3_9BACT</name>
<dbReference type="AlphaFoldDB" id="A0A1M7Y2T3"/>
<dbReference type="STRING" id="1121416.SAMN02745220_01373"/>
<evidence type="ECO:0000259" key="3">
    <source>
        <dbReference type="Pfam" id="PF02481"/>
    </source>
</evidence>
<dbReference type="InterPro" id="IPR057666">
    <property type="entry name" value="DrpA_SLOG"/>
</dbReference>
<dbReference type="InterPro" id="IPR010994">
    <property type="entry name" value="RuvA_2-like"/>
</dbReference>